<evidence type="ECO:0000313" key="8">
    <source>
        <dbReference type="EMBL" id="KAI6645695.1"/>
    </source>
</evidence>
<keyword evidence="2" id="KW-0318">Glutathionylation</keyword>
<sequence length="107" mass="11796">MASATETATKLAVEKEIRANNVMVYSKTYCHFCDAAKDIFKKHKAKSVGIKELDVIRDGNEIQDALDDLTNQRTVPNIFIGGKHIGGCSDLQKLDKSGELAKMLARL</sequence>
<keyword evidence="3" id="KW-0676">Redox-active center</keyword>
<dbReference type="PRINTS" id="PR00160">
    <property type="entry name" value="GLUTAREDOXIN"/>
</dbReference>
<dbReference type="GO" id="GO:0015038">
    <property type="term" value="F:glutathione disulfide oxidoreductase activity"/>
    <property type="evidence" value="ECO:0007669"/>
    <property type="project" value="TreeGrafter"/>
</dbReference>
<evidence type="ECO:0000256" key="6">
    <source>
        <dbReference type="ARBA" id="ARBA00039819"/>
    </source>
</evidence>
<evidence type="ECO:0000256" key="5">
    <source>
        <dbReference type="ARBA" id="ARBA00038558"/>
    </source>
</evidence>
<evidence type="ECO:0000256" key="2">
    <source>
        <dbReference type="ARBA" id="ARBA00023206"/>
    </source>
</evidence>
<dbReference type="Proteomes" id="UP001165289">
    <property type="component" value="Unassembled WGS sequence"/>
</dbReference>
<gene>
    <name evidence="8" type="ORF">LOD99_12958</name>
</gene>
<dbReference type="GO" id="GO:0005737">
    <property type="term" value="C:cytoplasm"/>
    <property type="evidence" value="ECO:0007669"/>
    <property type="project" value="TreeGrafter"/>
</dbReference>
<evidence type="ECO:0000313" key="9">
    <source>
        <dbReference type="Proteomes" id="UP001165289"/>
    </source>
</evidence>
<dbReference type="PANTHER" id="PTHR45694:SF5">
    <property type="entry name" value="GLUTAREDOXIN 2"/>
    <property type="match status" value="1"/>
</dbReference>
<dbReference type="PANTHER" id="PTHR45694">
    <property type="entry name" value="GLUTAREDOXIN 2"/>
    <property type="match status" value="1"/>
</dbReference>
<dbReference type="Gene3D" id="3.40.30.10">
    <property type="entry name" value="Glutaredoxin"/>
    <property type="match status" value="1"/>
</dbReference>
<feature type="domain" description="Glutaredoxin" evidence="7">
    <location>
        <begin position="22"/>
        <end position="85"/>
    </location>
</feature>
<dbReference type="InterPro" id="IPR002109">
    <property type="entry name" value="Glutaredoxin"/>
</dbReference>
<comment type="function">
    <text evidence="4">Glutathione-dependent oxidoreductase that facilitates the maintenance of mitochondrial redox homeostasis upon induction of apoptosis by oxidative stress. Involved in response to hydrogen peroxide and regulation of apoptosis caused by oxidative stress. Acts as a very efficient catalyst of monothiol reactions because of its high affinity for protein glutathione-mixed disulfides. Can receive electrons not only from glutathione (GSH), but also from thioredoxin reductase supporting both monothiol and dithiol reactions. Efficiently catalyzes both glutathionylation and deglutathionylation of mitochondrial complex I, which in turn regulates the superoxide production by the complex. Overexpression decreases the susceptibility to apoptosis and prevents loss of cardiolipin and cytochrome c release.</text>
</comment>
<dbReference type="SUPFAM" id="SSF52833">
    <property type="entry name" value="Thioredoxin-like"/>
    <property type="match status" value="1"/>
</dbReference>
<dbReference type="InterPro" id="IPR036249">
    <property type="entry name" value="Thioredoxin-like_sf"/>
</dbReference>
<organism evidence="8 9">
    <name type="scientific">Oopsacas minuta</name>
    <dbReference type="NCBI Taxonomy" id="111878"/>
    <lineage>
        <taxon>Eukaryota</taxon>
        <taxon>Metazoa</taxon>
        <taxon>Porifera</taxon>
        <taxon>Hexactinellida</taxon>
        <taxon>Hexasterophora</taxon>
        <taxon>Lyssacinosida</taxon>
        <taxon>Leucopsacidae</taxon>
        <taxon>Oopsacas</taxon>
    </lineage>
</organism>
<proteinExistence type="inferred from homology"/>
<evidence type="ECO:0000259" key="7">
    <source>
        <dbReference type="Pfam" id="PF00462"/>
    </source>
</evidence>
<dbReference type="NCBIfam" id="TIGR02180">
    <property type="entry name" value="GRX_euk"/>
    <property type="match status" value="1"/>
</dbReference>
<comment type="subunit">
    <text evidence="5">Monomer; active form. Homodimer; inactive form. The homodimer is probably linked by 1 2Fe-2S cluster.</text>
</comment>
<dbReference type="EMBL" id="JAKMXF010000365">
    <property type="protein sequence ID" value="KAI6645695.1"/>
    <property type="molecule type" value="Genomic_DNA"/>
</dbReference>
<dbReference type="Pfam" id="PF00462">
    <property type="entry name" value="Glutaredoxin"/>
    <property type="match status" value="1"/>
</dbReference>
<dbReference type="CDD" id="cd03419">
    <property type="entry name" value="GRX_GRXh_1_2_like"/>
    <property type="match status" value="1"/>
</dbReference>
<dbReference type="InterPro" id="IPR014025">
    <property type="entry name" value="Glutaredoxin_subgr"/>
</dbReference>
<evidence type="ECO:0000256" key="1">
    <source>
        <dbReference type="ARBA" id="ARBA00007787"/>
    </source>
</evidence>
<evidence type="ECO:0000256" key="4">
    <source>
        <dbReference type="ARBA" id="ARBA00037470"/>
    </source>
</evidence>
<comment type="caution">
    <text evidence="8">The sequence shown here is derived from an EMBL/GenBank/DDBJ whole genome shotgun (WGS) entry which is preliminary data.</text>
</comment>
<dbReference type="GO" id="GO:0034599">
    <property type="term" value="P:cellular response to oxidative stress"/>
    <property type="evidence" value="ECO:0007669"/>
    <property type="project" value="TreeGrafter"/>
</dbReference>
<accession>A0AAV7JA86</accession>
<dbReference type="AlphaFoldDB" id="A0AAV7JA86"/>
<name>A0AAV7JA86_9METZ</name>
<keyword evidence="9" id="KW-1185">Reference proteome</keyword>
<protein>
    <recommendedName>
        <fullName evidence="6">Glutaredoxin-2, mitochondrial</fullName>
    </recommendedName>
</protein>
<evidence type="ECO:0000256" key="3">
    <source>
        <dbReference type="ARBA" id="ARBA00023284"/>
    </source>
</evidence>
<dbReference type="InterPro" id="IPR011899">
    <property type="entry name" value="Glutaredoxin_euk/vir"/>
</dbReference>
<dbReference type="FunFam" id="3.40.30.10:FF:000026">
    <property type="entry name" value="Glutaredoxin 2"/>
    <property type="match status" value="1"/>
</dbReference>
<comment type="similarity">
    <text evidence="1">Belongs to the glutaredoxin family.</text>
</comment>
<dbReference type="PROSITE" id="PS51354">
    <property type="entry name" value="GLUTAREDOXIN_2"/>
    <property type="match status" value="1"/>
</dbReference>
<reference evidence="8 9" key="1">
    <citation type="journal article" date="2023" name="BMC Biol.">
        <title>The compact genome of the sponge Oopsacas minuta (Hexactinellida) is lacking key metazoan core genes.</title>
        <authorList>
            <person name="Santini S."/>
            <person name="Schenkelaars Q."/>
            <person name="Jourda C."/>
            <person name="Duchesne M."/>
            <person name="Belahbib H."/>
            <person name="Rocher C."/>
            <person name="Selva M."/>
            <person name="Riesgo A."/>
            <person name="Vervoort M."/>
            <person name="Leys S.P."/>
            <person name="Kodjabachian L."/>
            <person name="Le Bivic A."/>
            <person name="Borchiellini C."/>
            <person name="Claverie J.M."/>
            <person name="Renard E."/>
        </authorList>
    </citation>
    <scope>NUCLEOTIDE SEQUENCE [LARGE SCALE GENOMIC DNA]</scope>
    <source>
        <strain evidence="8">SPO-2</strain>
    </source>
</reference>